<dbReference type="PROSITE" id="PS50125">
    <property type="entry name" value="GUANYLATE_CYCLASE_2"/>
    <property type="match status" value="1"/>
</dbReference>
<dbReference type="GO" id="GO:0006171">
    <property type="term" value="P:cAMP biosynthetic process"/>
    <property type="evidence" value="ECO:0007669"/>
    <property type="project" value="TreeGrafter"/>
</dbReference>
<dbReference type="OrthoDB" id="310836at2"/>
<dbReference type="EMBL" id="RQHV01000005">
    <property type="protein sequence ID" value="TGN14394.1"/>
    <property type="molecule type" value="Genomic_DNA"/>
</dbReference>
<dbReference type="PANTHER" id="PTHR43081:SF1">
    <property type="entry name" value="ADENYLATE CYCLASE, TERMINAL-DIFFERENTIATION SPECIFIC"/>
    <property type="match status" value="1"/>
</dbReference>
<keyword evidence="1" id="KW-0472">Membrane</keyword>
<dbReference type="Gene3D" id="3.30.70.1230">
    <property type="entry name" value="Nucleotide cyclase"/>
    <property type="match status" value="1"/>
</dbReference>
<dbReference type="InterPro" id="IPR001054">
    <property type="entry name" value="A/G_cyclase"/>
</dbReference>
<dbReference type="AlphaFoldDB" id="A0A4R9LUA5"/>
<keyword evidence="1" id="KW-1133">Transmembrane helix</keyword>
<dbReference type="Pfam" id="PF07695">
    <property type="entry name" value="7TMR-DISM_7TM"/>
    <property type="match status" value="1"/>
</dbReference>
<dbReference type="Proteomes" id="UP000298264">
    <property type="component" value="Unassembled WGS sequence"/>
</dbReference>
<dbReference type="Pfam" id="PF00211">
    <property type="entry name" value="Guanylate_cyc"/>
    <property type="match status" value="1"/>
</dbReference>
<feature type="transmembrane region" description="Helical" evidence="1">
    <location>
        <begin position="353"/>
        <end position="373"/>
    </location>
</feature>
<protein>
    <submittedName>
        <fullName evidence="3">Adenylate/guanylate cyclase domain-containing protein</fullName>
    </submittedName>
</protein>
<dbReference type="SUPFAM" id="SSF49785">
    <property type="entry name" value="Galactose-binding domain-like"/>
    <property type="match status" value="1"/>
</dbReference>
<dbReference type="SUPFAM" id="SSF55073">
    <property type="entry name" value="Nucleotide cyclase"/>
    <property type="match status" value="1"/>
</dbReference>
<evidence type="ECO:0000313" key="4">
    <source>
        <dbReference type="Proteomes" id="UP000298264"/>
    </source>
</evidence>
<accession>A0A4R9LUA5</accession>
<feature type="transmembrane region" description="Helical" evidence="1">
    <location>
        <begin position="442"/>
        <end position="460"/>
    </location>
</feature>
<sequence length="688" mass="78302">MVSLQRLFLSFLAFGFTSLFVTQSLSAQIVFTGSILDLRSEKAFGQPGQKWSFRPGDSQLLLEKPKTTNQDDLDPEYDSVESLRFANAENSLEGVARNGWISGFAIQTSWDKVKDGDGEIYFPDFRDYFEKYKGYGWYRTEVIISDEDLKSKFRSRYLTVRLGQISQADAVYWNGKFIGGTGLYLDTPPDTVLEDKSLFADKTRFYRIPVGQVDTNAPNVLAIRVFAKYPLSPGLSHDKFYISSQRYSERAEYWNDFKKIFVIVLTVILGSFYLYWQFLFRKDEHATIYFSLGSIFMAVNTLFQSQIIYSILNDGFWIKKIEYASWILLVHFLFNFVVQFAKVHKGWIRKANRIVDTLGIVAFFVLFALPNLYFLSQFFFYWSFVTVLLGLSLCYIIFLGRKVPSMGTVSVGILAMILLLLNDIVVEMQWEWYPSQTFVKDYAFAGFSVSVGLSIIRNMVESRKLVEKQKEEKMRLSRYFSPAVMETIVNDSIKLGGEERDIATLFSDIVGFTTFSEQNPPAVVLANLNTIFESLSELIFHYSATLDKFIGDAIMAFWGAPKKTDLDAYHAIACAVEMQKRMIKINEDLGVPPGTFRLRIGVNFGEAIVGNIGSVKRMDYTVIGDAVNTAARLESHGVPGKVAVSEAAYLAAGGDRYLRYEESRELTLKGKAEPVKVYFVTEVLPRSF</sequence>
<dbReference type="Gene3D" id="2.60.120.260">
    <property type="entry name" value="Galactose-binding domain-like"/>
    <property type="match status" value="1"/>
</dbReference>
<reference evidence="3" key="1">
    <citation type="journal article" date="2019" name="PLoS Negl. Trop. Dis.">
        <title>Revisiting the worldwide diversity of Leptospira species in the environment.</title>
        <authorList>
            <person name="Vincent A.T."/>
            <person name="Schiettekatte O."/>
            <person name="Bourhy P."/>
            <person name="Veyrier F.J."/>
            <person name="Picardeau M."/>
        </authorList>
    </citation>
    <scope>NUCLEOTIDE SEQUENCE [LARGE SCALE GENOMIC DNA]</scope>
    <source>
        <strain evidence="3">201400974</strain>
    </source>
</reference>
<dbReference type="GO" id="GO:0004016">
    <property type="term" value="F:adenylate cyclase activity"/>
    <property type="evidence" value="ECO:0007669"/>
    <property type="project" value="UniProtKB-ARBA"/>
</dbReference>
<dbReference type="RefSeq" id="WP_135762722.1">
    <property type="nucleotide sequence ID" value="NZ_RQHV01000005.1"/>
</dbReference>
<feature type="transmembrane region" description="Helical" evidence="1">
    <location>
        <begin position="379"/>
        <end position="399"/>
    </location>
</feature>
<feature type="transmembrane region" description="Helical" evidence="1">
    <location>
        <begin position="323"/>
        <end position="341"/>
    </location>
</feature>
<gene>
    <name evidence="3" type="ORF">EHS11_01785</name>
</gene>
<proteinExistence type="predicted"/>
<feature type="transmembrane region" description="Helical" evidence="1">
    <location>
        <begin position="260"/>
        <end position="276"/>
    </location>
</feature>
<comment type="caution">
    <text evidence="3">The sequence shown here is derived from an EMBL/GenBank/DDBJ whole genome shotgun (WGS) entry which is preliminary data.</text>
</comment>
<dbReference type="PANTHER" id="PTHR43081">
    <property type="entry name" value="ADENYLATE CYCLASE, TERMINAL-DIFFERENTIATION SPECIFIC-RELATED"/>
    <property type="match status" value="1"/>
</dbReference>
<keyword evidence="4" id="KW-1185">Reference proteome</keyword>
<evidence type="ECO:0000313" key="3">
    <source>
        <dbReference type="EMBL" id="TGN14394.1"/>
    </source>
</evidence>
<dbReference type="SMART" id="SM00044">
    <property type="entry name" value="CYCc"/>
    <property type="match status" value="1"/>
</dbReference>
<feature type="domain" description="Guanylate cyclase" evidence="2">
    <location>
        <begin position="503"/>
        <end position="634"/>
    </location>
</feature>
<organism evidence="3 4">
    <name type="scientific">Leptospira ilyithenensis</name>
    <dbReference type="NCBI Taxonomy" id="2484901"/>
    <lineage>
        <taxon>Bacteria</taxon>
        <taxon>Pseudomonadati</taxon>
        <taxon>Spirochaetota</taxon>
        <taxon>Spirochaetia</taxon>
        <taxon>Leptospirales</taxon>
        <taxon>Leptospiraceae</taxon>
        <taxon>Leptospira</taxon>
    </lineage>
</organism>
<name>A0A4R9LUA5_9LEPT</name>
<feature type="transmembrane region" description="Helical" evidence="1">
    <location>
        <begin position="411"/>
        <end position="430"/>
    </location>
</feature>
<feature type="transmembrane region" description="Helical" evidence="1">
    <location>
        <begin position="288"/>
        <end position="311"/>
    </location>
</feature>
<evidence type="ECO:0000256" key="1">
    <source>
        <dbReference type="SAM" id="Phobius"/>
    </source>
</evidence>
<dbReference type="CDD" id="cd07302">
    <property type="entry name" value="CHD"/>
    <property type="match status" value="1"/>
</dbReference>
<dbReference type="InterPro" id="IPR011623">
    <property type="entry name" value="7TMR_DISM_rcpt_extracell_dom1"/>
</dbReference>
<dbReference type="InterPro" id="IPR008979">
    <property type="entry name" value="Galactose-bd-like_sf"/>
</dbReference>
<dbReference type="InterPro" id="IPR029787">
    <property type="entry name" value="Nucleotide_cyclase"/>
</dbReference>
<evidence type="ECO:0000259" key="2">
    <source>
        <dbReference type="PROSITE" id="PS50125"/>
    </source>
</evidence>
<dbReference type="GO" id="GO:0035556">
    <property type="term" value="P:intracellular signal transduction"/>
    <property type="evidence" value="ECO:0007669"/>
    <property type="project" value="InterPro"/>
</dbReference>
<keyword evidence="1" id="KW-0812">Transmembrane</keyword>
<dbReference type="InterPro" id="IPR050697">
    <property type="entry name" value="Adenylyl/Guanylyl_Cyclase_3/4"/>
</dbReference>